<dbReference type="InterPro" id="IPR000182">
    <property type="entry name" value="GNAT_dom"/>
</dbReference>
<dbReference type="InterPro" id="IPR016181">
    <property type="entry name" value="Acyl_CoA_acyltransferase"/>
</dbReference>
<evidence type="ECO:0000259" key="2">
    <source>
        <dbReference type="PROSITE" id="PS51186"/>
    </source>
</evidence>
<dbReference type="GO" id="GO:0016747">
    <property type="term" value="F:acyltransferase activity, transferring groups other than amino-acyl groups"/>
    <property type="evidence" value="ECO:0007669"/>
    <property type="project" value="InterPro"/>
</dbReference>
<protein>
    <submittedName>
        <fullName evidence="3">GNAT family N-acetyltransferase</fullName>
    </submittedName>
</protein>
<organism evidence="3 4">
    <name type="scientific">Kocuria sediminis</name>
    <dbReference type="NCBI Taxonomy" id="1038857"/>
    <lineage>
        <taxon>Bacteria</taxon>
        <taxon>Bacillati</taxon>
        <taxon>Actinomycetota</taxon>
        <taxon>Actinomycetes</taxon>
        <taxon>Micrococcales</taxon>
        <taxon>Micrococcaceae</taxon>
        <taxon>Kocuria</taxon>
    </lineage>
</organism>
<name>A0A6N8GMN9_9MICC</name>
<dbReference type="Gene3D" id="3.40.630.30">
    <property type="match status" value="1"/>
</dbReference>
<evidence type="ECO:0000313" key="3">
    <source>
        <dbReference type="EMBL" id="MUN63540.1"/>
    </source>
</evidence>
<proteinExistence type="predicted"/>
<gene>
    <name evidence="3" type="ORF">GMA12_10355</name>
</gene>
<feature type="domain" description="N-acetyltransferase" evidence="2">
    <location>
        <begin position="154"/>
        <end position="298"/>
    </location>
</feature>
<accession>A0A6N8GMN9</accession>
<keyword evidence="4" id="KW-1185">Reference proteome</keyword>
<sequence>MRGGTRARRGRPTGSRTLRRGRDQAWRSPSGAANAPAVCLTCRCGATPCCALQPGFEGTGALFSVVTTARAPRDIISARGPPTSGQLRSQDLLLSREIAFFELWCARRTVMIRHLAAGPPGRSGAVVVPGLCTTSEEGVLTITQPAGANRATQVVLRPARVSDMFLLMDLADQVGYCLNPEWIRTRLRAEPATEAHVVATLQDIPVGAAHVYLSPRQTPGGAVRASVTALAVDEEHRDERIGSRLLTRCEELAQEMGAHTLEIVIPSRRHEDLHEFWHRHGYARDDSSPFVKVLGARP</sequence>
<dbReference type="PROSITE" id="PS51186">
    <property type="entry name" value="GNAT"/>
    <property type="match status" value="1"/>
</dbReference>
<dbReference type="EMBL" id="WOGU01000007">
    <property type="protein sequence ID" value="MUN63540.1"/>
    <property type="molecule type" value="Genomic_DNA"/>
</dbReference>
<dbReference type="AlphaFoldDB" id="A0A6N8GMN9"/>
<dbReference type="Proteomes" id="UP000436989">
    <property type="component" value="Unassembled WGS sequence"/>
</dbReference>
<feature type="compositionally biased region" description="Basic residues" evidence="1">
    <location>
        <begin position="1"/>
        <end position="11"/>
    </location>
</feature>
<dbReference type="CDD" id="cd04301">
    <property type="entry name" value="NAT_SF"/>
    <property type="match status" value="1"/>
</dbReference>
<dbReference type="SUPFAM" id="SSF55729">
    <property type="entry name" value="Acyl-CoA N-acyltransferases (Nat)"/>
    <property type="match status" value="1"/>
</dbReference>
<reference evidence="3 4" key="1">
    <citation type="submission" date="2019-12" db="EMBL/GenBank/DDBJ databases">
        <authorList>
            <person name="Shi Y."/>
        </authorList>
    </citation>
    <scope>NUCLEOTIDE SEQUENCE [LARGE SCALE GENOMIC DNA]</scope>
    <source>
        <strain evidence="3 4">JCM 17929</strain>
    </source>
</reference>
<dbReference type="Pfam" id="PF00583">
    <property type="entry name" value="Acetyltransf_1"/>
    <property type="match status" value="1"/>
</dbReference>
<keyword evidence="3" id="KW-0808">Transferase</keyword>
<evidence type="ECO:0000256" key="1">
    <source>
        <dbReference type="SAM" id="MobiDB-lite"/>
    </source>
</evidence>
<feature type="region of interest" description="Disordered" evidence="1">
    <location>
        <begin position="1"/>
        <end position="32"/>
    </location>
</feature>
<evidence type="ECO:0000313" key="4">
    <source>
        <dbReference type="Proteomes" id="UP000436989"/>
    </source>
</evidence>
<comment type="caution">
    <text evidence="3">The sequence shown here is derived from an EMBL/GenBank/DDBJ whole genome shotgun (WGS) entry which is preliminary data.</text>
</comment>